<dbReference type="Gene3D" id="3.20.20.80">
    <property type="entry name" value="Glycosidases"/>
    <property type="match status" value="1"/>
</dbReference>
<dbReference type="GO" id="GO:0009986">
    <property type="term" value="C:cell surface"/>
    <property type="evidence" value="ECO:0007669"/>
    <property type="project" value="TreeGrafter"/>
</dbReference>
<evidence type="ECO:0000256" key="9">
    <source>
        <dbReference type="SAM" id="MobiDB-lite"/>
    </source>
</evidence>
<feature type="domain" description="CBM2" evidence="10">
    <location>
        <begin position="36"/>
        <end position="145"/>
    </location>
</feature>
<dbReference type="InterPro" id="IPR013783">
    <property type="entry name" value="Ig-like_fold"/>
</dbReference>
<sequence>MTGLRSTLRRTRWRFGLATGGITTLMLGLGVAVAGSAQAAAGCRVDYAAPSQWPGGFTANVSVTNLGDPVNGWRLTWRFPSGQQVTQAWNATVTSSGADVTATNVGYNAAIATNGTVSFGFNGSWTGANTAPTTFALNGVTCTGRVDGTTPPPSSPPPSTPPPSTPPPTTPPPTTPPPTGDPMAAVAAMQPGWNLGNTFDSIGGDETAWGNPRVTRALISNIKDQGFNSIRIPVTWTERTGPAPTYTIDPTWLNRVKEVVDWALTEDLYVMINIHHDSWQWISNMPADRAGVLARYNAIWTQVTSTFRNHSPKLTFESVNEPQFTNSSGDAQNAELLHELNTSFHRIVRQSGGGNATRLLVLPTLHTSSDQARVDELVATIDQLDDPNIIATTHFYGYWPFSVNVAGGTRFDAVAQQDLVDSFDRVHDAFVARDIPVIIGEYGLLGFDRHTGTIQQGEKLKFFEFLGHHARSRQITTQLWDNGQHLDRTSFVWKDPELFAQIKSSWTTRSGTASTDQVFVGRTGGVTARTITLNLNGTTFQSLRHGSTDLVRGTDYTVSGNQLTLTASALTRLVGDRAYGVNAVLHARFSAGKPWRINVITYDTPVLRNATGTTSDFAVPTTFRGDVLATMEAKYADGSNAGPHNWTSYKEFDVTFAPNYEDGTIALKPEFFAEVRGDEPVTLTFHFWSGATVTYRVTKSGSSVTGTTA</sequence>
<keyword evidence="4" id="KW-0378">Hydrolase</keyword>
<dbReference type="InterPro" id="IPR014756">
    <property type="entry name" value="Ig_E-set"/>
</dbReference>
<dbReference type="InterPro" id="IPR005102">
    <property type="entry name" value="Carbo-bd_X2"/>
</dbReference>
<feature type="region of interest" description="Disordered" evidence="9">
    <location>
        <begin position="141"/>
        <end position="183"/>
    </location>
</feature>
<evidence type="ECO:0000256" key="4">
    <source>
        <dbReference type="ARBA" id="ARBA00022801"/>
    </source>
</evidence>
<dbReference type="Pfam" id="PF00553">
    <property type="entry name" value="CBM_2"/>
    <property type="match status" value="1"/>
</dbReference>
<dbReference type="InterPro" id="IPR008965">
    <property type="entry name" value="CBM2/CBM3_carb-bd_dom_sf"/>
</dbReference>
<evidence type="ECO:0000256" key="5">
    <source>
        <dbReference type="ARBA" id="ARBA00023001"/>
    </source>
</evidence>
<proteinExistence type="predicted"/>
<dbReference type="GO" id="GO:0005576">
    <property type="term" value="C:extracellular region"/>
    <property type="evidence" value="ECO:0007669"/>
    <property type="project" value="TreeGrafter"/>
</dbReference>
<keyword evidence="12" id="KW-1185">Reference proteome</keyword>
<dbReference type="EMBL" id="FMHT01000003">
    <property type="protein sequence ID" value="SCL13691.1"/>
    <property type="molecule type" value="Genomic_DNA"/>
</dbReference>
<evidence type="ECO:0000313" key="11">
    <source>
        <dbReference type="EMBL" id="SCL13691.1"/>
    </source>
</evidence>
<dbReference type="SUPFAM" id="SSF49384">
    <property type="entry name" value="Carbohydrate-binding domain"/>
    <property type="match status" value="1"/>
</dbReference>
<dbReference type="PROSITE" id="PS51173">
    <property type="entry name" value="CBM2"/>
    <property type="match status" value="1"/>
</dbReference>
<dbReference type="InterPro" id="IPR050386">
    <property type="entry name" value="Glycosyl_hydrolase_5"/>
</dbReference>
<organism evidence="11 12">
    <name type="scientific">Micromonospora nigra</name>
    <dbReference type="NCBI Taxonomy" id="145857"/>
    <lineage>
        <taxon>Bacteria</taxon>
        <taxon>Bacillati</taxon>
        <taxon>Actinomycetota</taxon>
        <taxon>Actinomycetes</taxon>
        <taxon>Micromonosporales</taxon>
        <taxon>Micromonosporaceae</taxon>
        <taxon>Micromonospora</taxon>
    </lineage>
</organism>
<evidence type="ECO:0000256" key="8">
    <source>
        <dbReference type="ARBA" id="ARBA00023326"/>
    </source>
</evidence>
<protein>
    <recommendedName>
        <fullName evidence="2">cellulase</fullName>
        <ecNumber evidence="2">3.2.1.4</ecNumber>
    </recommendedName>
</protein>
<dbReference type="SUPFAM" id="SSF81296">
    <property type="entry name" value="E set domains"/>
    <property type="match status" value="1"/>
</dbReference>
<keyword evidence="3" id="KW-0732">Signal</keyword>
<dbReference type="InterPro" id="IPR001919">
    <property type="entry name" value="CBD2"/>
</dbReference>
<evidence type="ECO:0000259" key="10">
    <source>
        <dbReference type="PROSITE" id="PS51173"/>
    </source>
</evidence>
<dbReference type="InterPro" id="IPR012291">
    <property type="entry name" value="CBM2_carb-bd_dom_sf"/>
</dbReference>
<evidence type="ECO:0000256" key="7">
    <source>
        <dbReference type="ARBA" id="ARBA00023295"/>
    </source>
</evidence>
<evidence type="ECO:0000313" key="12">
    <source>
        <dbReference type="Proteomes" id="UP000199699"/>
    </source>
</evidence>
<dbReference type="InterPro" id="IPR017853">
    <property type="entry name" value="GH"/>
</dbReference>
<name>A0A1C6R9A9_9ACTN</name>
<dbReference type="InterPro" id="IPR001547">
    <property type="entry name" value="Glyco_hydro_5"/>
</dbReference>
<reference evidence="11 12" key="1">
    <citation type="submission" date="2016-06" db="EMBL/GenBank/DDBJ databases">
        <authorList>
            <person name="Kjaerup R.B."/>
            <person name="Dalgaard T.S."/>
            <person name="Juul-Madsen H.R."/>
        </authorList>
    </citation>
    <scope>NUCLEOTIDE SEQUENCE [LARGE SCALE GENOMIC DNA]</scope>
    <source>
        <strain evidence="11 12">DSM 43818</strain>
    </source>
</reference>
<dbReference type="SMART" id="SM00637">
    <property type="entry name" value="CBD_II"/>
    <property type="match status" value="1"/>
</dbReference>
<dbReference type="GO" id="GO:0008422">
    <property type="term" value="F:beta-glucosidase activity"/>
    <property type="evidence" value="ECO:0007669"/>
    <property type="project" value="TreeGrafter"/>
</dbReference>
<dbReference type="EC" id="3.2.1.4" evidence="2"/>
<gene>
    <name evidence="11" type="ORF">GA0070616_0213</name>
</gene>
<dbReference type="Gene3D" id="2.60.40.10">
    <property type="entry name" value="Immunoglobulins"/>
    <property type="match status" value="1"/>
</dbReference>
<dbReference type="Pfam" id="PF00150">
    <property type="entry name" value="Cellulase"/>
    <property type="match status" value="1"/>
</dbReference>
<comment type="catalytic activity">
    <reaction evidence="1">
        <text>Endohydrolysis of (1-&gt;4)-beta-D-glucosidic linkages in cellulose, lichenin and cereal beta-D-glucans.</text>
        <dbReference type="EC" id="3.2.1.4"/>
    </reaction>
</comment>
<dbReference type="Pfam" id="PF18448">
    <property type="entry name" value="CBM46"/>
    <property type="match status" value="1"/>
</dbReference>
<keyword evidence="6" id="KW-0119">Carbohydrate metabolism</keyword>
<keyword evidence="8" id="KW-0624">Polysaccharide degradation</keyword>
<dbReference type="Gene3D" id="2.60.40.290">
    <property type="match status" value="1"/>
</dbReference>
<dbReference type="STRING" id="145857.GA0070616_0213"/>
<dbReference type="Pfam" id="PF03442">
    <property type="entry name" value="CBM_X2"/>
    <property type="match status" value="1"/>
</dbReference>
<evidence type="ECO:0000256" key="2">
    <source>
        <dbReference type="ARBA" id="ARBA00012601"/>
    </source>
</evidence>
<dbReference type="Proteomes" id="UP000199699">
    <property type="component" value="Unassembled WGS sequence"/>
</dbReference>
<keyword evidence="7" id="KW-0326">Glycosidase</keyword>
<evidence type="ECO:0000256" key="3">
    <source>
        <dbReference type="ARBA" id="ARBA00022729"/>
    </source>
</evidence>
<dbReference type="GO" id="GO:0008810">
    <property type="term" value="F:cellulase activity"/>
    <property type="evidence" value="ECO:0007669"/>
    <property type="project" value="UniProtKB-EC"/>
</dbReference>
<feature type="compositionally biased region" description="Pro residues" evidence="9">
    <location>
        <begin position="150"/>
        <end position="180"/>
    </location>
</feature>
<dbReference type="OrthoDB" id="9800955at2"/>
<accession>A0A1C6R9A9</accession>
<dbReference type="RefSeq" id="WP_091074938.1">
    <property type="nucleotide sequence ID" value="NZ_FMHT01000003.1"/>
</dbReference>
<dbReference type="AlphaFoldDB" id="A0A1C6R9A9"/>
<evidence type="ECO:0000256" key="1">
    <source>
        <dbReference type="ARBA" id="ARBA00000966"/>
    </source>
</evidence>
<dbReference type="GO" id="GO:0030245">
    <property type="term" value="P:cellulose catabolic process"/>
    <property type="evidence" value="ECO:0007669"/>
    <property type="project" value="UniProtKB-KW"/>
</dbReference>
<keyword evidence="5" id="KW-0136">Cellulose degradation</keyword>
<evidence type="ECO:0000256" key="6">
    <source>
        <dbReference type="ARBA" id="ARBA00023277"/>
    </source>
</evidence>
<dbReference type="PANTHER" id="PTHR31297">
    <property type="entry name" value="GLUCAN ENDO-1,6-BETA-GLUCOSIDASE B"/>
    <property type="match status" value="1"/>
</dbReference>
<dbReference type="PANTHER" id="PTHR31297:SF17">
    <property type="entry name" value="ENDOGLUCANASE"/>
    <property type="match status" value="1"/>
</dbReference>
<dbReference type="InterPro" id="IPR040946">
    <property type="entry name" value="CBM46"/>
</dbReference>
<dbReference type="SUPFAM" id="SSF51445">
    <property type="entry name" value="(Trans)glycosidases"/>
    <property type="match status" value="1"/>
</dbReference>
<dbReference type="GO" id="GO:0030247">
    <property type="term" value="F:polysaccharide binding"/>
    <property type="evidence" value="ECO:0007669"/>
    <property type="project" value="UniProtKB-UniRule"/>
</dbReference>